<dbReference type="FunFam" id="1.10.274.100:FF:000015">
    <property type="entry name" value="DNA-directed RNA polymerase subunit"/>
    <property type="match status" value="1"/>
</dbReference>
<feature type="domain" description="RNA polymerase N-terminal" evidence="14">
    <location>
        <begin position="374"/>
        <end position="688"/>
    </location>
</feature>
<evidence type="ECO:0000256" key="1">
    <source>
        <dbReference type="ARBA" id="ARBA00004123"/>
    </source>
</evidence>
<evidence type="ECO:0000256" key="13">
    <source>
        <dbReference type="SAM" id="MobiDB-lite"/>
    </source>
</evidence>
<feature type="compositionally biased region" description="Basic and acidic residues" evidence="13">
    <location>
        <begin position="1448"/>
        <end position="1459"/>
    </location>
</feature>
<dbReference type="InterPro" id="IPR047107">
    <property type="entry name" value="DNA-dir_RNA_pol1_lsu_C"/>
</dbReference>
<sequence length="1696" mass="191204">MLFFTPKPFPSHCALHTSPWRLAVVPSSLNNAFSRWSTFYTKTLLCSPLGLLTMAGARATEDMVESDSVDSVHFTFYRAEELRKISVKEITSPDIFYKDKLPVPGGLYDPAMGHCRVNLNESCRTCGLSSRDCRGHFGHIELARMIYNPLTFSNLQALLRIICLQCHKFQTSSEMVERYISQLELIIRGDIVGARDLEAAPLQKSFLPEGEDESTCDFSDESSPNFEIAKGSTWTSIQYAEALSIFSQLLKKREKSCNHCGYRNPRISSPIFGWLNKVVKGSDTRANIITATGISEKLAQSEVDYEDDGSKKKVAGMPDEKKKDELRGGQQHFLPTQVEGILKDLWKNEPRFCHLICDLQHSTLSIAERETGYEMFFLKVVLVPPNRFRPSAGSPDSNCEDLEHPHNFLLSKVVEANNALSNDNSDIVKRWMELQGCVNLFFDSSKAIVRADKRITGIRQLLEKKSGIIRKSIMGKRVEFACRSVISPDPYLAVNEIGIPQEFAMELTYPERVTAWNVKVLQLAVLNGTEFHAGAKHYVESGQNYPLDSFTKRYSGFKKLPSSRADPKLGKDPEADYETKVVYRHLKDGDIVLVNRQPTLHKSSMMAHVVRVLKVKGQKTLRMHYANCSTYNADFDGDEMNVHVPQDEISRAEAMNIVNANKQYNVSTSGDPIRGLIQDHIVSAVLLTNMDTFLTREEYNQLLYGSILPNYAPNTLSGKLRCHKISVIDSSDNIRLLPPAILKPKPLWTGKQVITTVLNYITRGRAPFTIERKGRIPKEYIQDNKGKKSPRKNTSQGESPEVTLYVHDNELLKGMIDKAQFGKFGIVHTVHELYGADAAGDLLSVFSRLFTMFLQMHGFTCGVADLIIDQDFDWERRKILEKCEERSEDVHARFTGIEKRNTDPLVLQMEVEKVVRSNGDSATETLDRMMCNALNALTSEVNKTLFPNGLQKPFPNNCLSLMATTGAKGSLVNMSQISSLLGQQELEGKRVPRMVSGKTLPCFPPWDTSSRSGGFISDRFLTGLRPQEYYFHCMAGREGLVDTAVKTSRSGYLQRCLIKNLESLKVSYDYTVRDVDGSIIQFQYGEDGVDVHKANFLSEFRILSDNRKAVLDKYGDLAKSSELLQSNDYIRDLPCSLSHQVDKFIKLPREEQRCRQNIKHKELLNLMRVKYLTSLADPGESVGILAAHSIGEPATQMTLNTFHLAGRGDMNVTLGIPRLQEILMTASKEIRTPVMKCPLVPDTSRQEADRVAAKLRRICVADVVERMEVCTIPFFVKDKRVFTVYKLKVQLFPPESYPPHSDLTPDECLSVISDVFVEAMEDAIQKHLSLLNRVRNINEADGRKEIGGRGAGSEAEEEGGSGEDGEMDDGGLSEEEGADAEKRRRQERDEMEYEDDLGTEELEKREEIDGEYEVGTDNESGEEEEDYTMEEVETDAEEDVVEDDEEKETYVVKKDNKKDKEKKKDRKENDKKTVKEKNRTKKKKRRIHMESNGLDFEVHFRFDQDDPHVLLTEIAQRTAKSIYVRSCKNIERCSVADPETKDSPPTLQTAGVSFDAFWDLEEYLNINQLTTNNIHQMLTTYGVEAARATILQEVGSVFNAYGIGVNKRHLNLIADFMTFDGGYRAMNRIGMGMYSTSPFGKMTFETATKFIVGSAYHGEIDRIESPSASVCLGQTIKMGTGSFDLFQELTTGASSV</sequence>
<keyword evidence="8" id="KW-0460">Magnesium</keyword>
<dbReference type="SUPFAM" id="SSF64484">
    <property type="entry name" value="beta and beta-prime subunits of DNA dependent RNA-polymerase"/>
    <property type="match status" value="1"/>
</dbReference>
<evidence type="ECO:0000256" key="9">
    <source>
        <dbReference type="ARBA" id="ARBA00023163"/>
    </source>
</evidence>
<feature type="compositionally biased region" description="Basic and acidic residues" evidence="13">
    <location>
        <begin position="1379"/>
        <end position="1388"/>
    </location>
</feature>
<dbReference type="CDD" id="cd01435">
    <property type="entry name" value="RNAP_I_RPA1_N"/>
    <property type="match status" value="1"/>
</dbReference>
<keyword evidence="6" id="KW-0479">Metal-binding</keyword>
<dbReference type="InterPro" id="IPR038120">
    <property type="entry name" value="Rpb1_funnel_sf"/>
</dbReference>
<dbReference type="Pfam" id="PF04998">
    <property type="entry name" value="RNA_pol_Rpb1_5"/>
    <property type="match status" value="1"/>
</dbReference>
<dbReference type="Gene3D" id="1.10.132.30">
    <property type="match status" value="1"/>
</dbReference>
<evidence type="ECO:0000313" key="15">
    <source>
        <dbReference type="EMBL" id="KAJ1703655.1"/>
    </source>
</evidence>
<dbReference type="Gene3D" id="4.10.860.120">
    <property type="entry name" value="RNA polymerase II, clamp domain"/>
    <property type="match status" value="1"/>
</dbReference>
<dbReference type="InterPro" id="IPR015699">
    <property type="entry name" value="DNA-dir_RNA_pol1_lsu_N"/>
</dbReference>
<comment type="caution">
    <text evidence="15">The sequence shown here is derived from an EMBL/GenBank/DDBJ whole genome shotgun (WGS) entry which is preliminary data.</text>
</comment>
<dbReference type="InterPro" id="IPR044893">
    <property type="entry name" value="RNA_pol_Rpb1_clamp_domain"/>
</dbReference>
<comment type="subcellular location">
    <subcellularLocation>
        <location evidence="1">Nucleus</location>
    </subcellularLocation>
</comment>
<dbReference type="GO" id="GO:0003677">
    <property type="term" value="F:DNA binding"/>
    <property type="evidence" value="ECO:0007669"/>
    <property type="project" value="InterPro"/>
</dbReference>
<dbReference type="Pfam" id="PF05000">
    <property type="entry name" value="RNA_pol_Rpb1_4"/>
    <property type="match status" value="1"/>
</dbReference>
<feature type="region of interest" description="Disordered" evidence="13">
    <location>
        <begin position="1343"/>
        <end position="1486"/>
    </location>
</feature>
<evidence type="ECO:0000259" key="14">
    <source>
        <dbReference type="SMART" id="SM00663"/>
    </source>
</evidence>
<evidence type="ECO:0000256" key="6">
    <source>
        <dbReference type="ARBA" id="ARBA00022723"/>
    </source>
</evidence>
<feature type="compositionally biased region" description="Acidic residues" evidence="13">
    <location>
        <begin position="1354"/>
        <end position="1378"/>
    </location>
</feature>
<accession>A0A9Q0D1A2</accession>
<dbReference type="Proteomes" id="UP001151287">
    <property type="component" value="Unassembled WGS sequence"/>
</dbReference>
<dbReference type="GO" id="GO:0006351">
    <property type="term" value="P:DNA-templated transcription"/>
    <property type="evidence" value="ECO:0007669"/>
    <property type="project" value="InterPro"/>
</dbReference>
<dbReference type="SMART" id="SM00663">
    <property type="entry name" value="RPOLA_N"/>
    <property type="match status" value="1"/>
</dbReference>
<dbReference type="Gene3D" id="1.10.150.390">
    <property type="match status" value="1"/>
</dbReference>
<dbReference type="InterPro" id="IPR006592">
    <property type="entry name" value="RNA_pol_N"/>
</dbReference>
<dbReference type="Gene3D" id="6.20.50.80">
    <property type="match status" value="1"/>
</dbReference>
<dbReference type="InterPro" id="IPR007081">
    <property type="entry name" value="RNA_pol_Rpb1_5"/>
</dbReference>
<dbReference type="InterPro" id="IPR042102">
    <property type="entry name" value="RNA_pol_Rpb1_3_sf"/>
</dbReference>
<feature type="compositionally biased region" description="Basic and acidic residues" evidence="13">
    <location>
        <begin position="318"/>
        <end position="327"/>
    </location>
</feature>
<dbReference type="Gene3D" id="1.10.274.100">
    <property type="entry name" value="RNA polymerase Rpb1, domain 3"/>
    <property type="match status" value="1"/>
</dbReference>
<dbReference type="GO" id="GO:0003899">
    <property type="term" value="F:DNA-directed RNA polymerase activity"/>
    <property type="evidence" value="ECO:0007669"/>
    <property type="project" value="UniProtKB-EC"/>
</dbReference>
<comment type="similarity">
    <text evidence="2 12">Belongs to the RNA polymerase beta' chain family.</text>
</comment>
<keyword evidence="7" id="KW-0862">Zinc</keyword>
<dbReference type="CDD" id="cd02735">
    <property type="entry name" value="RNAP_I_Rpa1_C"/>
    <property type="match status" value="1"/>
</dbReference>
<feature type="compositionally biased region" description="Basic and acidic residues" evidence="13">
    <location>
        <begin position="1466"/>
        <end position="1477"/>
    </location>
</feature>
<feature type="region of interest" description="Disordered" evidence="13">
    <location>
        <begin position="779"/>
        <end position="800"/>
    </location>
</feature>
<dbReference type="FunFam" id="2.40.40.20:FF:000019">
    <property type="entry name" value="DNA-directed RNA polymerase II subunit RPB1"/>
    <property type="match status" value="1"/>
</dbReference>
<feature type="region of interest" description="Disordered" evidence="13">
    <location>
        <begin position="305"/>
        <end position="327"/>
    </location>
</feature>
<evidence type="ECO:0000256" key="5">
    <source>
        <dbReference type="ARBA" id="ARBA00022695"/>
    </source>
</evidence>
<keyword evidence="9 12" id="KW-0804">Transcription</keyword>
<keyword evidence="10" id="KW-0539">Nucleus</keyword>
<dbReference type="InterPro" id="IPR000722">
    <property type="entry name" value="RNA_pol_asu"/>
</dbReference>
<evidence type="ECO:0000313" key="16">
    <source>
        <dbReference type="Proteomes" id="UP001151287"/>
    </source>
</evidence>
<dbReference type="Gene3D" id="3.30.1490.180">
    <property type="entry name" value="RNA polymerase ii"/>
    <property type="match status" value="1"/>
</dbReference>
<dbReference type="InterPro" id="IPR007083">
    <property type="entry name" value="RNA_pol_Rpb1_4"/>
</dbReference>
<name>A0A9Q0D1A2_9POAL</name>
<evidence type="ECO:0000256" key="2">
    <source>
        <dbReference type="ARBA" id="ARBA00006460"/>
    </source>
</evidence>
<comment type="function">
    <text evidence="12">DNA-dependent RNA polymerase catalyzes the transcription of DNA into RNA using the four ribonucleoside triphosphates as substrates.</text>
</comment>
<dbReference type="GO" id="GO:0005736">
    <property type="term" value="C:RNA polymerase I complex"/>
    <property type="evidence" value="ECO:0007669"/>
    <property type="project" value="TreeGrafter"/>
</dbReference>
<feature type="compositionally biased region" description="Acidic residues" evidence="13">
    <location>
        <begin position="1408"/>
        <end position="1447"/>
    </location>
</feature>
<dbReference type="Gene3D" id="6.10.250.2940">
    <property type="match status" value="1"/>
</dbReference>
<evidence type="ECO:0000256" key="3">
    <source>
        <dbReference type="ARBA" id="ARBA00022478"/>
    </source>
</evidence>
<dbReference type="Pfam" id="PF04983">
    <property type="entry name" value="RNA_pol_Rpb1_3"/>
    <property type="match status" value="1"/>
</dbReference>
<keyword evidence="4 12" id="KW-0808">Transferase</keyword>
<reference evidence="15" key="1">
    <citation type="journal article" date="2022" name="Cell">
        <title>Repeat-based holocentromeres influence genome architecture and karyotype evolution.</title>
        <authorList>
            <person name="Hofstatter P.G."/>
            <person name="Thangavel G."/>
            <person name="Lux T."/>
            <person name="Neumann P."/>
            <person name="Vondrak T."/>
            <person name="Novak P."/>
            <person name="Zhang M."/>
            <person name="Costa L."/>
            <person name="Castellani M."/>
            <person name="Scott A."/>
            <person name="Toegelov H."/>
            <person name="Fuchs J."/>
            <person name="Mata-Sucre Y."/>
            <person name="Dias Y."/>
            <person name="Vanzela A.L.L."/>
            <person name="Huettel B."/>
            <person name="Almeida C.C.S."/>
            <person name="Simkova H."/>
            <person name="Souza G."/>
            <person name="Pedrosa-Harand A."/>
            <person name="Macas J."/>
            <person name="Mayer K.F.X."/>
            <person name="Houben A."/>
            <person name="Marques A."/>
        </authorList>
    </citation>
    <scope>NUCLEOTIDE SEQUENCE</scope>
    <source>
        <strain evidence="15">RhyBre1mFocal</strain>
    </source>
</reference>
<dbReference type="FunFam" id="1.10.132.30:FF:000006">
    <property type="entry name" value="DNA-directed RNA polymerase subunit"/>
    <property type="match status" value="1"/>
</dbReference>
<evidence type="ECO:0000256" key="11">
    <source>
        <dbReference type="ARBA" id="ARBA00048552"/>
    </source>
</evidence>
<dbReference type="EC" id="2.7.7.6" evidence="12"/>
<dbReference type="PANTHER" id="PTHR19376:SF11">
    <property type="entry name" value="DNA-DIRECTED RNA POLYMERASE I SUBUNIT RPA1"/>
    <property type="match status" value="1"/>
</dbReference>
<dbReference type="OrthoDB" id="270392at2759"/>
<feature type="compositionally biased region" description="Acidic residues" evidence="13">
    <location>
        <begin position="1389"/>
        <end position="1400"/>
    </location>
</feature>
<organism evidence="15 16">
    <name type="scientific">Rhynchospora breviuscula</name>
    <dbReference type="NCBI Taxonomy" id="2022672"/>
    <lineage>
        <taxon>Eukaryota</taxon>
        <taxon>Viridiplantae</taxon>
        <taxon>Streptophyta</taxon>
        <taxon>Embryophyta</taxon>
        <taxon>Tracheophyta</taxon>
        <taxon>Spermatophyta</taxon>
        <taxon>Magnoliopsida</taxon>
        <taxon>Liliopsida</taxon>
        <taxon>Poales</taxon>
        <taxon>Cyperaceae</taxon>
        <taxon>Cyperoideae</taxon>
        <taxon>Rhynchosporeae</taxon>
        <taxon>Rhynchospora</taxon>
    </lineage>
</organism>
<comment type="catalytic activity">
    <reaction evidence="11 12">
        <text>RNA(n) + a ribonucleoside 5'-triphosphate = RNA(n+1) + diphosphate</text>
        <dbReference type="Rhea" id="RHEA:21248"/>
        <dbReference type="Rhea" id="RHEA-COMP:14527"/>
        <dbReference type="Rhea" id="RHEA-COMP:17342"/>
        <dbReference type="ChEBI" id="CHEBI:33019"/>
        <dbReference type="ChEBI" id="CHEBI:61557"/>
        <dbReference type="ChEBI" id="CHEBI:140395"/>
        <dbReference type="EC" id="2.7.7.6"/>
    </reaction>
</comment>
<evidence type="ECO:0000256" key="8">
    <source>
        <dbReference type="ARBA" id="ARBA00022842"/>
    </source>
</evidence>
<dbReference type="Gene3D" id="3.30.70.2850">
    <property type="match status" value="1"/>
</dbReference>
<evidence type="ECO:0000256" key="10">
    <source>
        <dbReference type="ARBA" id="ARBA00023242"/>
    </source>
</evidence>
<keyword evidence="5 12" id="KW-0548">Nucleotidyltransferase</keyword>
<keyword evidence="16" id="KW-1185">Reference proteome</keyword>
<dbReference type="EMBL" id="JAMQYH010000001">
    <property type="protein sequence ID" value="KAJ1703655.1"/>
    <property type="molecule type" value="Genomic_DNA"/>
</dbReference>
<evidence type="ECO:0000256" key="12">
    <source>
        <dbReference type="RuleBase" id="RU004279"/>
    </source>
</evidence>
<dbReference type="InterPro" id="IPR007066">
    <property type="entry name" value="RNA_pol_Rpb1_3"/>
</dbReference>
<dbReference type="PANTHER" id="PTHR19376">
    <property type="entry name" value="DNA-DIRECTED RNA POLYMERASE"/>
    <property type="match status" value="1"/>
</dbReference>
<evidence type="ECO:0000256" key="7">
    <source>
        <dbReference type="ARBA" id="ARBA00022833"/>
    </source>
</evidence>
<proteinExistence type="inferred from homology"/>
<dbReference type="GO" id="GO:0046872">
    <property type="term" value="F:metal ion binding"/>
    <property type="evidence" value="ECO:0007669"/>
    <property type="project" value="UniProtKB-KW"/>
</dbReference>
<keyword evidence="3 12" id="KW-0240">DNA-directed RNA polymerase</keyword>
<dbReference type="InterPro" id="IPR045867">
    <property type="entry name" value="DNA-dir_RpoC_beta_prime"/>
</dbReference>
<dbReference type="InterPro" id="IPR007080">
    <property type="entry name" value="RNA_pol_Rpb1_1"/>
</dbReference>
<gene>
    <name evidence="15" type="ORF">LUZ63_003434</name>
</gene>
<dbReference type="Pfam" id="PF00623">
    <property type="entry name" value="RNA_pol_Rpb1_2"/>
    <property type="match status" value="1"/>
</dbReference>
<evidence type="ECO:0000256" key="4">
    <source>
        <dbReference type="ARBA" id="ARBA00022679"/>
    </source>
</evidence>
<dbReference type="Pfam" id="PF04997">
    <property type="entry name" value="RNA_pol_Rpb1_1"/>
    <property type="match status" value="1"/>
</dbReference>
<protein>
    <recommendedName>
        <fullName evidence="12">DNA-directed RNA polymerase subunit</fullName>
        <ecNumber evidence="12">2.7.7.6</ecNumber>
    </recommendedName>
</protein>
<dbReference type="Gene3D" id="2.40.40.20">
    <property type="match status" value="1"/>
</dbReference>